<reference evidence="2 3" key="1">
    <citation type="journal article" date="2021" name="Hortic Res">
        <title>Chromosome-scale assembly of the Dendrobium chrysotoxum genome enhances the understanding of orchid evolution.</title>
        <authorList>
            <person name="Zhang Y."/>
            <person name="Zhang G.Q."/>
            <person name="Zhang D."/>
            <person name="Liu X.D."/>
            <person name="Xu X.Y."/>
            <person name="Sun W.H."/>
            <person name="Yu X."/>
            <person name="Zhu X."/>
            <person name="Wang Z.W."/>
            <person name="Zhao X."/>
            <person name="Zhong W.Y."/>
            <person name="Chen H."/>
            <person name="Yin W.L."/>
            <person name="Huang T."/>
            <person name="Niu S.C."/>
            <person name="Liu Z.J."/>
        </authorList>
    </citation>
    <scope>NUCLEOTIDE SEQUENCE [LARGE SCALE GENOMIC DNA]</scope>
    <source>
        <strain evidence="2">Lindl</strain>
    </source>
</reference>
<accession>A0AAV7G7Z7</accession>
<dbReference type="PANTHER" id="PTHR37449:SF1">
    <property type="entry name" value="OS02G0159950 PROTEIN"/>
    <property type="match status" value="1"/>
</dbReference>
<dbReference type="Proteomes" id="UP000775213">
    <property type="component" value="Unassembled WGS sequence"/>
</dbReference>
<protein>
    <submittedName>
        <fullName evidence="2">Uncharacterized protein</fullName>
    </submittedName>
</protein>
<dbReference type="AlphaFoldDB" id="A0AAV7G7Z7"/>
<feature type="region of interest" description="Disordered" evidence="1">
    <location>
        <begin position="164"/>
        <end position="185"/>
    </location>
</feature>
<feature type="compositionally biased region" description="Polar residues" evidence="1">
    <location>
        <begin position="10"/>
        <end position="24"/>
    </location>
</feature>
<comment type="caution">
    <text evidence="2">The sequence shown here is derived from an EMBL/GenBank/DDBJ whole genome shotgun (WGS) entry which is preliminary data.</text>
</comment>
<gene>
    <name evidence="2" type="ORF">IEQ34_019660</name>
</gene>
<name>A0AAV7G7Z7_DENCH</name>
<sequence>MQRRKKNTELRAQQQQLPVHSSNLPAREPEANVPFRNKYRRPIHAILWHGGIEDFTAVLSKDTYRTHFSLAWREAQFPVVSPKRGRRREAAEISGEQKTALWTKELELGLDLDSRRLGRPVISLTHCLQMKFKRLSMNISAYELLHGELAFALLNKSLTLEAPTPTNISMNSEPDREKNGTPASPAMAFASNVLPVPGGPTRSTPLGILAPTAANFSGNFRNSTISLKSCFASSIPATSSNLSRQSRQLNSDPLNLVKSWNHDFSNSHSPVLEQIHLFHKSFIQKYSCFNDKQLAAVKNAVENLRF</sequence>
<organism evidence="2 3">
    <name type="scientific">Dendrobium chrysotoxum</name>
    <name type="common">Orchid</name>
    <dbReference type="NCBI Taxonomy" id="161865"/>
    <lineage>
        <taxon>Eukaryota</taxon>
        <taxon>Viridiplantae</taxon>
        <taxon>Streptophyta</taxon>
        <taxon>Embryophyta</taxon>
        <taxon>Tracheophyta</taxon>
        <taxon>Spermatophyta</taxon>
        <taxon>Magnoliopsida</taxon>
        <taxon>Liliopsida</taxon>
        <taxon>Asparagales</taxon>
        <taxon>Orchidaceae</taxon>
        <taxon>Epidendroideae</taxon>
        <taxon>Malaxideae</taxon>
        <taxon>Dendrobiinae</taxon>
        <taxon>Dendrobium</taxon>
    </lineage>
</organism>
<evidence type="ECO:0000256" key="1">
    <source>
        <dbReference type="SAM" id="MobiDB-lite"/>
    </source>
</evidence>
<dbReference type="EMBL" id="JAGFBR010000017">
    <property type="protein sequence ID" value="KAH0452361.1"/>
    <property type="molecule type" value="Genomic_DNA"/>
</dbReference>
<proteinExistence type="predicted"/>
<evidence type="ECO:0000313" key="2">
    <source>
        <dbReference type="EMBL" id="KAH0452361.1"/>
    </source>
</evidence>
<keyword evidence="3" id="KW-1185">Reference proteome</keyword>
<dbReference type="PANTHER" id="PTHR37449">
    <property type="match status" value="1"/>
</dbReference>
<feature type="region of interest" description="Disordered" evidence="1">
    <location>
        <begin position="1"/>
        <end position="33"/>
    </location>
</feature>
<evidence type="ECO:0000313" key="3">
    <source>
        <dbReference type="Proteomes" id="UP000775213"/>
    </source>
</evidence>